<reference evidence="1 2" key="1">
    <citation type="journal article" date="2017" name="Int. J. Parasitol.">
        <title>The genome of the protozoan parasite Cystoisospora suis and a reverse vaccinology approach to identify vaccine candidates.</title>
        <authorList>
            <person name="Palmieri N."/>
            <person name="Shrestha A."/>
            <person name="Ruttkowski B."/>
            <person name="Beck T."/>
            <person name="Vogl C."/>
            <person name="Tomley F."/>
            <person name="Blake D.P."/>
            <person name="Joachim A."/>
        </authorList>
    </citation>
    <scope>NUCLEOTIDE SEQUENCE [LARGE SCALE GENOMIC DNA]</scope>
    <source>
        <strain evidence="1 2">Wien I</strain>
    </source>
</reference>
<protein>
    <submittedName>
        <fullName evidence="1">Uncharacterized protein</fullName>
    </submittedName>
</protein>
<dbReference type="RefSeq" id="XP_067919608.1">
    <property type="nucleotide sequence ID" value="XM_068068418.1"/>
</dbReference>
<accession>A0A2C6KN41</accession>
<proteinExistence type="predicted"/>
<name>A0A2C6KN41_9APIC</name>
<evidence type="ECO:0000313" key="2">
    <source>
        <dbReference type="Proteomes" id="UP000221165"/>
    </source>
</evidence>
<dbReference type="GeneID" id="94431629"/>
<gene>
    <name evidence="1" type="ORF">CSUI_008284</name>
</gene>
<feature type="non-terminal residue" evidence="1">
    <location>
        <position position="1"/>
    </location>
</feature>
<organism evidence="1 2">
    <name type="scientific">Cystoisospora suis</name>
    <dbReference type="NCBI Taxonomy" id="483139"/>
    <lineage>
        <taxon>Eukaryota</taxon>
        <taxon>Sar</taxon>
        <taxon>Alveolata</taxon>
        <taxon>Apicomplexa</taxon>
        <taxon>Conoidasida</taxon>
        <taxon>Coccidia</taxon>
        <taxon>Eucoccidiorida</taxon>
        <taxon>Eimeriorina</taxon>
        <taxon>Sarcocystidae</taxon>
        <taxon>Cystoisospora</taxon>
    </lineage>
</organism>
<keyword evidence="2" id="KW-1185">Reference proteome</keyword>
<dbReference type="VEuPathDB" id="ToxoDB:CSUI_008284"/>
<evidence type="ECO:0000313" key="1">
    <source>
        <dbReference type="EMBL" id="PHJ17894.1"/>
    </source>
</evidence>
<comment type="caution">
    <text evidence="1">The sequence shown here is derived from an EMBL/GenBank/DDBJ whole genome shotgun (WGS) entry which is preliminary data.</text>
</comment>
<sequence length="69" mass="8044">IHVSCEENVGCRADPRLEQEERGEQLCECKSLVTHVVACKQWRTRHLKDYTQAKGASYQKRFLFSSCQQ</sequence>
<dbReference type="EMBL" id="MIGC01004595">
    <property type="protein sequence ID" value="PHJ17894.1"/>
    <property type="molecule type" value="Genomic_DNA"/>
</dbReference>
<dbReference type="Proteomes" id="UP000221165">
    <property type="component" value="Unassembled WGS sequence"/>
</dbReference>
<dbReference type="AlphaFoldDB" id="A0A2C6KN41"/>